<proteinExistence type="predicted"/>
<evidence type="ECO:0000313" key="1">
    <source>
        <dbReference type="EMBL" id="VYT93950.1"/>
    </source>
</evidence>
<dbReference type="EMBL" id="CACRTL010000027">
    <property type="protein sequence ID" value="VYT93950.1"/>
    <property type="molecule type" value="Genomic_DNA"/>
</dbReference>
<protein>
    <submittedName>
        <fullName evidence="1">Uncharacterized protein</fullName>
    </submittedName>
</protein>
<gene>
    <name evidence="1" type="ORF">CRLFYP8_02505</name>
</gene>
<reference evidence="1" key="1">
    <citation type="submission" date="2019-11" db="EMBL/GenBank/DDBJ databases">
        <authorList>
            <person name="Feng L."/>
        </authorList>
    </citation>
    <scope>NUCLEOTIDE SEQUENCE</scope>
    <source>
        <strain evidence="1">CramosumLFYP8</strain>
    </source>
</reference>
<dbReference type="AlphaFoldDB" id="A0A6N3AWD8"/>
<accession>A0A6N3AWD8</accession>
<name>A0A6N3AWD8_9FIRM</name>
<sequence length="32" mass="4138">MNNFLKQVNYLVMYQWAKDKFPNEYYENNERF</sequence>
<organism evidence="1">
    <name type="scientific">Thomasclavelia ramosa</name>
    <dbReference type="NCBI Taxonomy" id="1547"/>
    <lineage>
        <taxon>Bacteria</taxon>
        <taxon>Bacillati</taxon>
        <taxon>Bacillota</taxon>
        <taxon>Erysipelotrichia</taxon>
        <taxon>Erysipelotrichales</taxon>
        <taxon>Coprobacillaceae</taxon>
        <taxon>Thomasclavelia</taxon>
    </lineage>
</organism>